<organism evidence="1 2">
    <name type="scientific">Anaerobutyricum hallii</name>
    <dbReference type="NCBI Taxonomy" id="39488"/>
    <lineage>
        <taxon>Bacteria</taxon>
        <taxon>Bacillati</taxon>
        <taxon>Bacillota</taxon>
        <taxon>Clostridia</taxon>
        <taxon>Lachnospirales</taxon>
        <taxon>Lachnospiraceae</taxon>
        <taxon>Anaerobutyricum</taxon>
    </lineage>
</organism>
<name>A0A415G502_9FIRM</name>
<gene>
    <name evidence="1" type="ORF">DW068_12545</name>
</gene>
<reference evidence="1 2" key="1">
    <citation type="submission" date="2018-08" db="EMBL/GenBank/DDBJ databases">
        <title>A genome reference for cultivated species of the human gut microbiota.</title>
        <authorList>
            <person name="Zou Y."/>
            <person name="Xue W."/>
            <person name="Luo G."/>
        </authorList>
    </citation>
    <scope>NUCLEOTIDE SEQUENCE [LARGE SCALE GENOMIC DNA]</scope>
    <source>
        <strain evidence="1 2">AF45-14BH</strain>
    </source>
</reference>
<evidence type="ECO:0000313" key="1">
    <source>
        <dbReference type="EMBL" id="RHK36365.1"/>
    </source>
</evidence>
<proteinExistence type="predicted"/>
<protein>
    <submittedName>
        <fullName evidence="1">Uncharacterized protein</fullName>
    </submittedName>
</protein>
<comment type="caution">
    <text evidence="1">The sequence shown here is derived from an EMBL/GenBank/DDBJ whole genome shotgun (WGS) entry which is preliminary data.</text>
</comment>
<sequence length="109" mass="12644">MKYIATTEKVWELLKSNTTEITKVIATDGDYKETVIEKNIFMENMEFLMESGCLVNCIGWHYDRPYSCKDVPEQEWVLTTGKMNCEIENFLTVHLKVINVSAAEKILED</sequence>
<dbReference type="Proteomes" id="UP000283497">
    <property type="component" value="Unassembled WGS sequence"/>
</dbReference>
<dbReference type="EMBL" id="QRNJ01000054">
    <property type="protein sequence ID" value="RHK36365.1"/>
    <property type="molecule type" value="Genomic_DNA"/>
</dbReference>
<dbReference type="AlphaFoldDB" id="A0A415G502"/>
<evidence type="ECO:0000313" key="2">
    <source>
        <dbReference type="Proteomes" id="UP000283497"/>
    </source>
</evidence>
<accession>A0A415G502</accession>
<dbReference type="RefSeq" id="WP_118314953.1">
    <property type="nucleotide sequence ID" value="NZ_CAUEJX010000001.1"/>
</dbReference>